<name>Q9K295_CHLPN</name>
<evidence type="ECO:0000313" key="1">
    <source>
        <dbReference type="EMBL" id="AAF38186.1"/>
    </source>
</evidence>
<dbReference type="AlphaFoldDB" id="Q9K295"/>
<accession>Q9K295</accession>
<reference evidence="1 2" key="1">
    <citation type="journal article" date="2000" name="Nucleic Acids Res.">
        <title>Genome sequences of Chlamydia trachomatis MoPn and Chlamydia pneumoniae AR39.</title>
        <authorList>
            <person name="Read T.D."/>
            <person name="Brunham R.C."/>
            <person name="Shen C."/>
            <person name="Gill S.R."/>
            <person name="Heidelberg J.F."/>
            <person name="White O."/>
            <person name="Hickey E.K."/>
            <person name="Peterson J.D."/>
            <person name="Utterback T.R."/>
            <person name="Berry K.J."/>
            <person name="Bass S."/>
            <person name="Linher K.D."/>
            <person name="Weidman J.F."/>
            <person name="Khouri H.M."/>
            <person name="Craven B."/>
            <person name="Bowman C."/>
            <person name="Dodson R.J."/>
            <person name="Gwinn M.L."/>
            <person name="Nelson W.C."/>
            <person name="DeBoy R.T."/>
            <person name="Kolonay J.F."/>
            <person name="McClarty G."/>
            <person name="Salzberg S.L."/>
            <person name="Eisen J.A."/>
            <person name="Fraser C.M."/>
        </authorList>
    </citation>
    <scope>NUCLEOTIDE SEQUENCE [LARGE SCALE GENOMIC DNA]</scope>
    <source>
        <strain evidence="1 2">AR39</strain>
    </source>
</reference>
<dbReference type="KEGG" id="cpa:CP_0332"/>
<dbReference type="EMBL" id="AE002161">
    <property type="protein sequence ID" value="AAF38186.1"/>
    <property type="molecule type" value="Genomic_DNA"/>
</dbReference>
<proteinExistence type="predicted"/>
<dbReference type="STRING" id="406984.CPK_ORF00931"/>
<evidence type="ECO:0000313" key="2">
    <source>
        <dbReference type="Proteomes" id="UP000000583"/>
    </source>
</evidence>
<dbReference type="PIR" id="F81587">
    <property type="entry name" value="F81587"/>
</dbReference>
<sequence length="39" mass="4665">MASNKDKDTGFHRKKKAFPYLKFSLVRHSKFFDRGELFS</sequence>
<gene>
    <name evidence="1" type="ordered locus">CP_0332</name>
</gene>
<organism evidence="1 2">
    <name type="scientific">Chlamydia pneumoniae</name>
    <name type="common">Chlamydophila pneumoniae</name>
    <dbReference type="NCBI Taxonomy" id="83558"/>
    <lineage>
        <taxon>Bacteria</taxon>
        <taxon>Pseudomonadati</taxon>
        <taxon>Chlamydiota</taxon>
        <taxon>Chlamydiia</taxon>
        <taxon>Chlamydiales</taxon>
        <taxon>Chlamydiaceae</taxon>
        <taxon>Chlamydia/Chlamydophila group</taxon>
        <taxon>Chlamydia</taxon>
    </lineage>
</organism>
<dbReference type="Proteomes" id="UP000000583">
    <property type="component" value="Chromosome"/>
</dbReference>
<protein>
    <submittedName>
        <fullName evidence="1">Uncharacterized protein</fullName>
    </submittedName>
</protein>